<keyword evidence="2" id="KW-1185">Reference proteome</keyword>
<dbReference type="Proteomes" id="UP000281406">
    <property type="component" value="Unassembled WGS sequence"/>
</dbReference>
<comment type="caution">
    <text evidence="1">The sequence shown here is derived from an EMBL/GenBank/DDBJ whole genome shotgun (WGS) entry which is preliminary data.</text>
</comment>
<reference evidence="1 2" key="1">
    <citation type="submission" date="2018-10" db="EMBL/GenBank/DDBJ databases">
        <title>Genome assembly for a Yunnan-Guizhou Plateau 3E fish, Anabarilius grahami (Regan), and its evolutionary and genetic applications.</title>
        <authorList>
            <person name="Jiang W."/>
        </authorList>
    </citation>
    <scope>NUCLEOTIDE SEQUENCE [LARGE SCALE GENOMIC DNA]</scope>
    <source>
        <strain evidence="1">AG-KIZ</strain>
        <tissue evidence="1">Muscle</tissue>
    </source>
</reference>
<name>A0A3N0YCI8_ANAGA</name>
<organism evidence="1 2">
    <name type="scientific">Anabarilius grahami</name>
    <name type="common">Kanglang fish</name>
    <name type="synonym">Barilius grahami</name>
    <dbReference type="NCBI Taxonomy" id="495550"/>
    <lineage>
        <taxon>Eukaryota</taxon>
        <taxon>Metazoa</taxon>
        <taxon>Chordata</taxon>
        <taxon>Craniata</taxon>
        <taxon>Vertebrata</taxon>
        <taxon>Euteleostomi</taxon>
        <taxon>Actinopterygii</taxon>
        <taxon>Neopterygii</taxon>
        <taxon>Teleostei</taxon>
        <taxon>Ostariophysi</taxon>
        <taxon>Cypriniformes</taxon>
        <taxon>Xenocyprididae</taxon>
        <taxon>Xenocypridinae</taxon>
        <taxon>Xenocypridinae incertae sedis</taxon>
        <taxon>Anabarilius</taxon>
    </lineage>
</organism>
<sequence length="136" mass="15024">MEVYTFFHHPRLLSLHKDDEERAGGENGQGGGVEGVCMSIASKTHWQETEYELTITAFNPEQQNRTSCLVPPRVTDVPTHPGCTRKLKNAASAGSIQRSLKRYATTVTEVCPKSVTEYRYAQTLPAQSLRGNKSAA</sequence>
<gene>
    <name evidence="1" type="ORF">DPX16_13512</name>
</gene>
<proteinExistence type="predicted"/>
<dbReference type="AlphaFoldDB" id="A0A3N0YCI8"/>
<evidence type="ECO:0000313" key="2">
    <source>
        <dbReference type="Proteomes" id="UP000281406"/>
    </source>
</evidence>
<protein>
    <submittedName>
        <fullName evidence="1">Uncharacterized protein</fullName>
    </submittedName>
</protein>
<evidence type="ECO:0000313" key="1">
    <source>
        <dbReference type="EMBL" id="ROL43581.1"/>
    </source>
</evidence>
<accession>A0A3N0YCI8</accession>
<dbReference type="EMBL" id="RJVU01047928">
    <property type="protein sequence ID" value="ROL43581.1"/>
    <property type="molecule type" value="Genomic_DNA"/>
</dbReference>